<gene>
    <name evidence="2" type="ORF">BJ085DRAFT_39804</name>
</gene>
<feature type="non-terminal residue" evidence="2">
    <location>
        <position position="72"/>
    </location>
</feature>
<evidence type="ECO:0000313" key="2">
    <source>
        <dbReference type="EMBL" id="RKP37390.1"/>
    </source>
</evidence>
<keyword evidence="3" id="KW-1185">Reference proteome</keyword>
<feature type="compositionally biased region" description="Polar residues" evidence="1">
    <location>
        <begin position="31"/>
        <end position="43"/>
    </location>
</feature>
<reference evidence="3" key="1">
    <citation type="journal article" date="2018" name="Nat. Microbiol.">
        <title>Leveraging single-cell genomics to expand the fungal tree of life.</title>
        <authorList>
            <person name="Ahrendt S.R."/>
            <person name="Quandt C.A."/>
            <person name="Ciobanu D."/>
            <person name="Clum A."/>
            <person name="Salamov A."/>
            <person name="Andreopoulos B."/>
            <person name="Cheng J.F."/>
            <person name="Woyke T."/>
            <person name="Pelin A."/>
            <person name="Henrissat B."/>
            <person name="Reynolds N.K."/>
            <person name="Benny G.L."/>
            <person name="Smith M.E."/>
            <person name="James T.Y."/>
            <person name="Grigoriev I.V."/>
        </authorList>
    </citation>
    <scope>NUCLEOTIDE SEQUENCE [LARGE SCALE GENOMIC DNA]</scope>
    <source>
        <strain evidence="3">RSA 468</strain>
    </source>
</reference>
<accession>A0A4P9ZXF3</accession>
<proteinExistence type="predicted"/>
<dbReference type="Proteomes" id="UP000268162">
    <property type="component" value="Unassembled WGS sequence"/>
</dbReference>
<evidence type="ECO:0000256" key="1">
    <source>
        <dbReference type="SAM" id="MobiDB-lite"/>
    </source>
</evidence>
<name>A0A4P9ZXF3_9FUNG</name>
<sequence>MYSSYYNTSANQPAAPVGPTDPTDSADPGETANNSGDEVTGLLNATHNLTIQTRRRVRFDPNPVYHETQSYE</sequence>
<feature type="region of interest" description="Disordered" evidence="1">
    <location>
        <begin position="1"/>
        <end position="43"/>
    </location>
</feature>
<dbReference type="AlphaFoldDB" id="A0A4P9ZXF3"/>
<evidence type="ECO:0000313" key="3">
    <source>
        <dbReference type="Proteomes" id="UP000268162"/>
    </source>
</evidence>
<feature type="compositionally biased region" description="Polar residues" evidence="1">
    <location>
        <begin position="1"/>
        <end position="12"/>
    </location>
</feature>
<feature type="region of interest" description="Disordered" evidence="1">
    <location>
        <begin position="53"/>
        <end position="72"/>
    </location>
</feature>
<protein>
    <submittedName>
        <fullName evidence="2">Uncharacterized protein</fullName>
    </submittedName>
</protein>
<dbReference type="EMBL" id="ML002501">
    <property type="protein sequence ID" value="RKP37390.1"/>
    <property type="molecule type" value="Genomic_DNA"/>
</dbReference>
<organism evidence="2 3">
    <name type="scientific">Dimargaris cristalligena</name>
    <dbReference type="NCBI Taxonomy" id="215637"/>
    <lineage>
        <taxon>Eukaryota</taxon>
        <taxon>Fungi</taxon>
        <taxon>Fungi incertae sedis</taxon>
        <taxon>Zoopagomycota</taxon>
        <taxon>Kickxellomycotina</taxon>
        <taxon>Dimargaritomycetes</taxon>
        <taxon>Dimargaritales</taxon>
        <taxon>Dimargaritaceae</taxon>
        <taxon>Dimargaris</taxon>
    </lineage>
</organism>